<sequence length="63" mass="7329">NFINGLRSWAISHNIPHNALRNLLNLLKSETNSMSLIEEISNKMVIFPYNNIYVVFPLLHILH</sequence>
<dbReference type="AlphaFoldDB" id="A0A151IHH6"/>
<organism evidence="1 2">
    <name type="scientific">Cyphomyrmex costatus</name>
    <dbReference type="NCBI Taxonomy" id="456900"/>
    <lineage>
        <taxon>Eukaryota</taxon>
        <taxon>Metazoa</taxon>
        <taxon>Ecdysozoa</taxon>
        <taxon>Arthropoda</taxon>
        <taxon>Hexapoda</taxon>
        <taxon>Insecta</taxon>
        <taxon>Pterygota</taxon>
        <taxon>Neoptera</taxon>
        <taxon>Endopterygota</taxon>
        <taxon>Hymenoptera</taxon>
        <taxon>Apocrita</taxon>
        <taxon>Aculeata</taxon>
        <taxon>Formicoidea</taxon>
        <taxon>Formicidae</taxon>
        <taxon>Myrmicinae</taxon>
        <taxon>Cyphomyrmex</taxon>
    </lineage>
</organism>
<keyword evidence="2" id="KW-1185">Reference proteome</keyword>
<evidence type="ECO:0000313" key="2">
    <source>
        <dbReference type="Proteomes" id="UP000078542"/>
    </source>
</evidence>
<gene>
    <name evidence="1" type="ORF">ALC62_07764</name>
</gene>
<name>A0A151IHH6_9HYME</name>
<protein>
    <submittedName>
        <fullName evidence="1">Uncharacterized protein</fullName>
    </submittedName>
</protein>
<accession>A0A151IHH6</accession>
<dbReference type="Proteomes" id="UP000078542">
    <property type="component" value="Unassembled WGS sequence"/>
</dbReference>
<dbReference type="EMBL" id="KQ977603">
    <property type="protein sequence ID" value="KYN01442.1"/>
    <property type="molecule type" value="Genomic_DNA"/>
</dbReference>
<evidence type="ECO:0000313" key="1">
    <source>
        <dbReference type="EMBL" id="KYN01442.1"/>
    </source>
</evidence>
<proteinExistence type="predicted"/>
<feature type="non-terminal residue" evidence="1">
    <location>
        <position position="1"/>
    </location>
</feature>
<reference evidence="1 2" key="1">
    <citation type="submission" date="2016-03" db="EMBL/GenBank/DDBJ databases">
        <title>Cyphomyrmex costatus WGS genome.</title>
        <authorList>
            <person name="Nygaard S."/>
            <person name="Hu H."/>
            <person name="Boomsma J."/>
            <person name="Zhang G."/>
        </authorList>
    </citation>
    <scope>NUCLEOTIDE SEQUENCE [LARGE SCALE GENOMIC DNA]</scope>
    <source>
        <strain evidence="1">MS0001</strain>
        <tissue evidence="1">Whole body</tissue>
    </source>
</reference>